<sequence length="256" mass="25957">MSLSPCTRSHIRLPRSAPAAPTTPNTIVRALMSRTEPLGTVFVATRQGTGPNNADAVSVFTASDGTVAAALVDLAGHDEGAPVLAERLAWAAAAIGARKGAVAGVLTAAALVAEPVPGAGPDGAVVVAVVCPGRDVEICVAGDAVAYGWDGRHLIARTVPQGVGERLHVSLATAVAPTVVPSGAPPEELLILLSDGADPGRDRLEALAREHTADPQALADALVAAAGPDTKGERDDATTLVISANRPVREFRRPAR</sequence>
<accession>A0A918QPY4</accession>
<organism evidence="3 4">
    <name type="scientific">Streptomyces inusitatus</name>
    <dbReference type="NCBI Taxonomy" id="68221"/>
    <lineage>
        <taxon>Bacteria</taxon>
        <taxon>Bacillati</taxon>
        <taxon>Actinomycetota</taxon>
        <taxon>Actinomycetes</taxon>
        <taxon>Kitasatosporales</taxon>
        <taxon>Streptomycetaceae</taxon>
        <taxon>Streptomyces</taxon>
    </lineage>
</organism>
<dbReference type="AlphaFoldDB" id="A0A918QPY4"/>
<reference evidence="3" key="2">
    <citation type="submission" date="2020-09" db="EMBL/GenBank/DDBJ databases">
        <authorList>
            <person name="Sun Q."/>
            <person name="Ohkuma M."/>
        </authorList>
    </citation>
    <scope>NUCLEOTIDE SEQUENCE</scope>
    <source>
        <strain evidence="3">JCM 4988</strain>
    </source>
</reference>
<dbReference type="InterPro" id="IPR001932">
    <property type="entry name" value="PPM-type_phosphatase-like_dom"/>
</dbReference>
<keyword evidence="4" id="KW-1185">Reference proteome</keyword>
<feature type="domain" description="PPM-type phosphatase" evidence="2">
    <location>
        <begin position="63"/>
        <end position="243"/>
    </location>
</feature>
<dbReference type="Gene3D" id="3.60.40.10">
    <property type="entry name" value="PPM-type phosphatase domain"/>
    <property type="match status" value="1"/>
</dbReference>
<gene>
    <name evidence="3" type="ORF">GCM10010387_65370</name>
</gene>
<evidence type="ECO:0000256" key="1">
    <source>
        <dbReference type="SAM" id="MobiDB-lite"/>
    </source>
</evidence>
<evidence type="ECO:0000313" key="4">
    <source>
        <dbReference type="Proteomes" id="UP000630936"/>
    </source>
</evidence>
<dbReference type="Pfam" id="PF07228">
    <property type="entry name" value="SpoIIE"/>
    <property type="match status" value="1"/>
</dbReference>
<reference evidence="3" key="1">
    <citation type="journal article" date="2014" name="Int. J. Syst. Evol. Microbiol.">
        <title>Complete genome sequence of Corynebacterium casei LMG S-19264T (=DSM 44701T), isolated from a smear-ripened cheese.</title>
        <authorList>
            <consortium name="US DOE Joint Genome Institute (JGI-PGF)"/>
            <person name="Walter F."/>
            <person name="Albersmeier A."/>
            <person name="Kalinowski J."/>
            <person name="Ruckert C."/>
        </authorList>
    </citation>
    <scope>NUCLEOTIDE SEQUENCE</scope>
    <source>
        <strain evidence="3">JCM 4988</strain>
    </source>
</reference>
<evidence type="ECO:0000259" key="2">
    <source>
        <dbReference type="Pfam" id="PF07228"/>
    </source>
</evidence>
<feature type="region of interest" description="Disordered" evidence="1">
    <location>
        <begin position="1"/>
        <end position="23"/>
    </location>
</feature>
<proteinExistence type="predicted"/>
<name>A0A918QPY4_9ACTN</name>
<dbReference type="EMBL" id="BMWG01000036">
    <property type="protein sequence ID" value="GGZ62923.1"/>
    <property type="molecule type" value="Genomic_DNA"/>
</dbReference>
<protein>
    <recommendedName>
        <fullName evidence="2">PPM-type phosphatase domain-containing protein</fullName>
    </recommendedName>
</protein>
<comment type="caution">
    <text evidence="3">The sequence shown here is derived from an EMBL/GenBank/DDBJ whole genome shotgun (WGS) entry which is preliminary data.</text>
</comment>
<dbReference type="InterPro" id="IPR036457">
    <property type="entry name" value="PPM-type-like_dom_sf"/>
</dbReference>
<dbReference type="Proteomes" id="UP000630936">
    <property type="component" value="Unassembled WGS sequence"/>
</dbReference>
<evidence type="ECO:0000313" key="3">
    <source>
        <dbReference type="EMBL" id="GGZ62923.1"/>
    </source>
</evidence>
<dbReference type="SUPFAM" id="SSF81606">
    <property type="entry name" value="PP2C-like"/>
    <property type="match status" value="1"/>
</dbReference>